<dbReference type="InterPro" id="IPR036291">
    <property type="entry name" value="NAD(P)-bd_dom_sf"/>
</dbReference>
<organism evidence="2 3">
    <name type="scientific">Megasphaera micronuciformis F0359</name>
    <dbReference type="NCBI Taxonomy" id="706434"/>
    <lineage>
        <taxon>Bacteria</taxon>
        <taxon>Bacillati</taxon>
        <taxon>Bacillota</taxon>
        <taxon>Negativicutes</taxon>
        <taxon>Veillonellales</taxon>
        <taxon>Veillonellaceae</taxon>
        <taxon>Megasphaera</taxon>
    </lineage>
</organism>
<protein>
    <submittedName>
        <fullName evidence="2">Lactate/malate dehydrogenase, NAD binding domain protein</fullName>
    </submittedName>
</protein>
<dbReference type="Gene3D" id="3.40.50.720">
    <property type="entry name" value="NAD(P)-binding Rossmann-like Domain"/>
    <property type="match status" value="1"/>
</dbReference>
<dbReference type="eggNOG" id="COG0039">
    <property type="taxonomic scope" value="Bacteria"/>
</dbReference>
<name>E2ZDZ5_9FIRM</name>
<comment type="caution">
    <text evidence="2">The sequence shown here is derived from an EMBL/GenBank/DDBJ whole genome shotgun (WGS) entry which is preliminary data.</text>
</comment>
<dbReference type="Pfam" id="PF00056">
    <property type="entry name" value="Ldh_1_N"/>
    <property type="match status" value="1"/>
</dbReference>
<dbReference type="AlphaFoldDB" id="E2ZDZ5"/>
<reference evidence="2 3" key="1">
    <citation type="submission" date="2010-08" db="EMBL/GenBank/DDBJ databases">
        <authorList>
            <person name="Weinstock G."/>
            <person name="Sodergren E."/>
            <person name="Clifton S."/>
            <person name="Fulton L."/>
            <person name="Fulton B."/>
            <person name="Courtney L."/>
            <person name="Fronick C."/>
            <person name="Harrison M."/>
            <person name="Strong C."/>
            <person name="Farmer C."/>
            <person name="Delahaunty K."/>
            <person name="Markovic C."/>
            <person name="Hall O."/>
            <person name="Minx P."/>
            <person name="Tomlinson C."/>
            <person name="Mitreva M."/>
            <person name="Hou S."/>
            <person name="Chen J."/>
            <person name="Wollam A."/>
            <person name="Pepin K.H."/>
            <person name="Johnson M."/>
            <person name="Bhonagiri V."/>
            <person name="Zhang X."/>
            <person name="Suruliraj S."/>
            <person name="Warren W."/>
            <person name="Chinwalla A."/>
            <person name="Mardis E.R."/>
            <person name="Wilson R.K."/>
        </authorList>
    </citation>
    <scope>NUCLEOTIDE SEQUENCE [LARGE SCALE GENOMIC DNA]</scope>
    <source>
        <strain evidence="2 3">F0359</strain>
    </source>
</reference>
<gene>
    <name evidence="2" type="ORF">HMPREF9429_01697</name>
</gene>
<evidence type="ECO:0000259" key="1">
    <source>
        <dbReference type="Pfam" id="PF00056"/>
    </source>
</evidence>
<accession>E2ZDZ5</accession>
<proteinExistence type="predicted"/>
<dbReference type="RefSeq" id="WP_006943038.1">
    <property type="nucleotide sequence ID" value="NZ_GL538209.1"/>
</dbReference>
<dbReference type="Proteomes" id="UP000003195">
    <property type="component" value="Unassembled WGS sequence"/>
</dbReference>
<dbReference type="InterPro" id="IPR001236">
    <property type="entry name" value="Lactate/malate_DH_N"/>
</dbReference>
<dbReference type="SUPFAM" id="SSF51735">
    <property type="entry name" value="NAD(P)-binding Rossmann-fold domains"/>
    <property type="match status" value="1"/>
</dbReference>
<dbReference type="OrthoDB" id="1704578at2"/>
<evidence type="ECO:0000313" key="3">
    <source>
        <dbReference type="Proteomes" id="UP000003195"/>
    </source>
</evidence>
<feature type="domain" description="Lactate/malate dehydrogenase N-terminal" evidence="1">
    <location>
        <begin position="29"/>
        <end position="173"/>
    </location>
</feature>
<evidence type="ECO:0000313" key="2">
    <source>
        <dbReference type="EMBL" id="EFQ03491.1"/>
    </source>
</evidence>
<dbReference type="STRING" id="706434.HMPREF9429_01697"/>
<sequence>MYIHDLPKEAGILKTIDLVAFQMPQRRLKVNIAALGDVGTTMLTGLRLLGGDCLDRCGMYDINKANLERLEMEMNQIIYPDGSVRVPPVEIVTEETLFDCDVFIFCATKAVPPVSVGGDVRMAQYEANKGLVKHFACLARERKFSGLTCIVSDPVDPLCRVFLKEAAVPPGYVQGFGLGVMYGRALYYAEKNGIGERFKAEGRVYGPHGADLVVADSLKDYDDELSRQLTERVVTANLVVRDLGYKPYIAPALSSAALSILYALRGQWHYGSVWLGDEERGAFMGVRNRFISGHIEYEDPDLPDDLYRRICKAYLTLCTLS</sequence>
<dbReference type="GO" id="GO:0016491">
    <property type="term" value="F:oxidoreductase activity"/>
    <property type="evidence" value="ECO:0007669"/>
    <property type="project" value="InterPro"/>
</dbReference>
<keyword evidence="3" id="KW-1185">Reference proteome</keyword>
<dbReference type="EMBL" id="AECS01000040">
    <property type="protein sequence ID" value="EFQ03491.1"/>
    <property type="molecule type" value="Genomic_DNA"/>
</dbReference>
<dbReference type="HOGENOM" id="CLU_054719_0_0_9"/>